<name>A0A136LY03_9BACT</name>
<gene>
    <name evidence="1" type="ORF">TR69_WS6001000549</name>
</gene>
<dbReference type="STRING" id="1617426.TR69_WS6001000549"/>
<dbReference type="Gene3D" id="3.40.50.1820">
    <property type="entry name" value="alpha/beta hydrolase"/>
    <property type="match status" value="1"/>
</dbReference>
<dbReference type="AlphaFoldDB" id="A0A136LY03"/>
<evidence type="ECO:0008006" key="3">
    <source>
        <dbReference type="Google" id="ProtNLM"/>
    </source>
</evidence>
<evidence type="ECO:0000313" key="1">
    <source>
        <dbReference type="EMBL" id="KXK26544.1"/>
    </source>
</evidence>
<sequence>MVSLDDHIYDTNKVLEYFSNQFEHLYLTGHSLGAVVVCFADQSMVERVVLWDPSTGFDDPASKQMTFISGLDAYLCSYRMDTLFGRQLIEQWMNTRIENQIEA</sequence>
<dbReference type="InterPro" id="IPR029058">
    <property type="entry name" value="AB_hydrolase_fold"/>
</dbReference>
<comment type="caution">
    <text evidence="1">The sequence shown here is derived from an EMBL/GenBank/DDBJ whole genome shotgun (WGS) entry which is preliminary data.</text>
</comment>
<evidence type="ECO:0000313" key="2">
    <source>
        <dbReference type="Proteomes" id="UP000070457"/>
    </source>
</evidence>
<organism evidence="1 2">
    <name type="scientific">candidate division WS6 bacterium OLB20</name>
    <dbReference type="NCBI Taxonomy" id="1617426"/>
    <lineage>
        <taxon>Bacteria</taxon>
        <taxon>Candidatus Dojkabacteria</taxon>
    </lineage>
</organism>
<protein>
    <recommendedName>
        <fullName evidence="3">Alpha/beta hydrolase family protein</fullName>
    </recommendedName>
</protein>
<dbReference type="EMBL" id="JYNZ01000003">
    <property type="protein sequence ID" value="KXK26544.1"/>
    <property type="molecule type" value="Genomic_DNA"/>
</dbReference>
<dbReference type="Proteomes" id="UP000070457">
    <property type="component" value="Unassembled WGS sequence"/>
</dbReference>
<reference evidence="1 2" key="1">
    <citation type="submission" date="2015-02" db="EMBL/GenBank/DDBJ databases">
        <title>Improved understanding of the partial-nitritation anammox process through 23 genomes representing the majority of the microbial community.</title>
        <authorList>
            <person name="Speth D.R."/>
            <person name="In T Zandt M."/>
            <person name="Guerrero Cruz S."/>
            <person name="Jetten M.S."/>
            <person name="Dutilh B.E."/>
        </authorList>
    </citation>
    <scope>NUCLEOTIDE SEQUENCE [LARGE SCALE GENOMIC DNA]</scope>
    <source>
        <strain evidence="1">OLB20</strain>
    </source>
</reference>
<dbReference type="SUPFAM" id="SSF53474">
    <property type="entry name" value="alpha/beta-Hydrolases"/>
    <property type="match status" value="1"/>
</dbReference>
<accession>A0A136LY03</accession>
<proteinExistence type="predicted"/>